<gene>
    <name evidence="2" type="ORF">AMECASPLE_034328</name>
</gene>
<organism evidence="2 3">
    <name type="scientific">Ameca splendens</name>
    <dbReference type="NCBI Taxonomy" id="208324"/>
    <lineage>
        <taxon>Eukaryota</taxon>
        <taxon>Metazoa</taxon>
        <taxon>Chordata</taxon>
        <taxon>Craniata</taxon>
        <taxon>Vertebrata</taxon>
        <taxon>Euteleostomi</taxon>
        <taxon>Actinopterygii</taxon>
        <taxon>Neopterygii</taxon>
        <taxon>Teleostei</taxon>
        <taxon>Neoteleostei</taxon>
        <taxon>Acanthomorphata</taxon>
        <taxon>Ovalentaria</taxon>
        <taxon>Atherinomorphae</taxon>
        <taxon>Cyprinodontiformes</taxon>
        <taxon>Goodeidae</taxon>
        <taxon>Ameca</taxon>
    </lineage>
</organism>
<protein>
    <recommendedName>
        <fullName evidence="4">Secreted protein</fullName>
    </recommendedName>
</protein>
<feature type="region of interest" description="Disordered" evidence="1">
    <location>
        <begin position="96"/>
        <end position="135"/>
    </location>
</feature>
<evidence type="ECO:0000256" key="1">
    <source>
        <dbReference type="SAM" id="MobiDB-lite"/>
    </source>
</evidence>
<accession>A0ABV1AE63</accession>
<sequence length="135" mass="14955">MTFISRMSGFKLLTRTGCFLSKAGCVGVRIHQPPTGSVAETDPGEGAVQDPTRHKIHDHTLMRTHKNSHTHAPNVKTNNNGRRTLTLTIHTLYSQVQDRHPIGATGPRNRTHAPELKSHEFPSPRGTPPQVSLMR</sequence>
<evidence type="ECO:0008006" key="4">
    <source>
        <dbReference type="Google" id="ProtNLM"/>
    </source>
</evidence>
<keyword evidence="3" id="KW-1185">Reference proteome</keyword>
<evidence type="ECO:0000313" key="2">
    <source>
        <dbReference type="EMBL" id="MEQ2316630.1"/>
    </source>
</evidence>
<dbReference type="EMBL" id="JAHRIP010089474">
    <property type="protein sequence ID" value="MEQ2316630.1"/>
    <property type="molecule type" value="Genomic_DNA"/>
</dbReference>
<dbReference type="Proteomes" id="UP001469553">
    <property type="component" value="Unassembled WGS sequence"/>
</dbReference>
<comment type="caution">
    <text evidence="2">The sequence shown here is derived from an EMBL/GenBank/DDBJ whole genome shotgun (WGS) entry which is preliminary data.</text>
</comment>
<feature type="compositionally biased region" description="Basic and acidic residues" evidence="1">
    <location>
        <begin position="112"/>
        <end position="122"/>
    </location>
</feature>
<reference evidence="2 3" key="1">
    <citation type="submission" date="2021-06" db="EMBL/GenBank/DDBJ databases">
        <authorList>
            <person name="Palmer J.M."/>
        </authorList>
    </citation>
    <scope>NUCLEOTIDE SEQUENCE [LARGE SCALE GENOMIC DNA]</scope>
    <source>
        <strain evidence="2 3">AS_MEX2019</strain>
        <tissue evidence="2">Muscle</tissue>
    </source>
</reference>
<name>A0ABV1AE63_9TELE</name>
<proteinExistence type="predicted"/>
<evidence type="ECO:0000313" key="3">
    <source>
        <dbReference type="Proteomes" id="UP001469553"/>
    </source>
</evidence>